<evidence type="ECO:0000256" key="1">
    <source>
        <dbReference type="ARBA" id="ARBA00004651"/>
    </source>
</evidence>
<reference evidence="8" key="1">
    <citation type="journal article" date="2019" name="Int. J. Syst. Evol. Microbiol.">
        <title>The Global Catalogue of Microorganisms (GCM) 10K type strain sequencing project: providing services to taxonomists for standard genome sequencing and annotation.</title>
        <authorList>
            <consortium name="The Broad Institute Genomics Platform"/>
            <consortium name="The Broad Institute Genome Sequencing Center for Infectious Disease"/>
            <person name="Wu L."/>
            <person name="Ma J."/>
        </authorList>
    </citation>
    <scope>NUCLEOTIDE SEQUENCE [LARGE SCALE GENOMIC DNA]</scope>
    <source>
        <strain evidence="8">CECT 7184</strain>
    </source>
</reference>
<evidence type="ECO:0000256" key="5">
    <source>
        <dbReference type="ARBA" id="ARBA00023136"/>
    </source>
</evidence>
<keyword evidence="5 6" id="KW-0472">Membrane</keyword>
<feature type="transmembrane region" description="Helical" evidence="6">
    <location>
        <begin position="434"/>
        <end position="451"/>
    </location>
</feature>
<protein>
    <submittedName>
        <fullName evidence="7">Oligosaccharide flippase family protein</fullName>
    </submittedName>
</protein>
<evidence type="ECO:0000256" key="4">
    <source>
        <dbReference type="ARBA" id="ARBA00022989"/>
    </source>
</evidence>
<name>A0ABT8CW86_9FLAO</name>
<dbReference type="PANTHER" id="PTHR30250">
    <property type="entry name" value="PST FAMILY PREDICTED COLANIC ACID TRANSPORTER"/>
    <property type="match status" value="1"/>
</dbReference>
<feature type="transmembrane region" description="Helical" evidence="6">
    <location>
        <begin position="457"/>
        <end position="473"/>
    </location>
</feature>
<dbReference type="Proteomes" id="UP001242368">
    <property type="component" value="Unassembled WGS sequence"/>
</dbReference>
<dbReference type="RefSeq" id="WP_290364642.1">
    <property type="nucleotide sequence ID" value="NZ_JAUFQU010000001.1"/>
</dbReference>
<organism evidence="7 8">
    <name type="scientific">Paenimyroides ceti</name>
    <dbReference type="NCBI Taxonomy" id="395087"/>
    <lineage>
        <taxon>Bacteria</taxon>
        <taxon>Pseudomonadati</taxon>
        <taxon>Bacteroidota</taxon>
        <taxon>Flavobacteriia</taxon>
        <taxon>Flavobacteriales</taxon>
        <taxon>Flavobacteriaceae</taxon>
        <taxon>Paenimyroides</taxon>
    </lineage>
</organism>
<dbReference type="InterPro" id="IPR050833">
    <property type="entry name" value="Poly_Biosynth_Transport"/>
</dbReference>
<gene>
    <name evidence="7" type="ORF">QW060_16970</name>
</gene>
<comment type="caution">
    <text evidence="7">The sequence shown here is derived from an EMBL/GenBank/DDBJ whole genome shotgun (WGS) entry which is preliminary data.</text>
</comment>
<keyword evidence="8" id="KW-1185">Reference proteome</keyword>
<dbReference type="EMBL" id="JAUFQU010000001">
    <property type="protein sequence ID" value="MDN3708797.1"/>
    <property type="molecule type" value="Genomic_DNA"/>
</dbReference>
<accession>A0ABT8CW86</accession>
<feature type="transmembrane region" description="Helical" evidence="6">
    <location>
        <begin position="47"/>
        <end position="71"/>
    </location>
</feature>
<feature type="transmembrane region" description="Helical" evidence="6">
    <location>
        <begin position="113"/>
        <end position="136"/>
    </location>
</feature>
<feature type="transmembrane region" description="Helical" evidence="6">
    <location>
        <begin position="375"/>
        <end position="394"/>
    </location>
</feature>
<proteinExistence type="predicted"/>
<feature type="transmembrane region" description="Helical" evidence="6">
    <location>
        <begin position="400"/>
        <end position="422"/>
    </location>
</feature>
<evidence type="ECO:0000256" key="6">
    <source>
        <dbReference type="SAM" id="Phobius"/>
    </source>
</evidence>
<feature type="transmembrane region" description="Helical" evidence="6">
    <location>
        <begin position="12"/>
        <end position="35"/>
    </location>
</feature>
<feature type="transmembrane region" description="Helical" evidence="6">
    <location>
        <begin position="222"/>
        <end position="242"/>
    </location>
</feature>
<keyword evidence="3 6" id="KW-0812">Transmembrane</keyword>
<sequence>MSVYKKLFKQTLIYGIAAVIPKMIGFIMAPLHMQWLPDNAYGNYTLIFSWMMFFNVILAFGMETAFFRFYNKRENKKEVINNSIWYLFLVSFVFLGIAFLFKNEIDHYFEIQPVVTTFLLWILVLDTLVVIPFAILRAHQRPVKYSAIRIMNVAVNALLTIFFLYLLPIIIKETGSEFFKAMYRPHFEVGYVFLSNLIASIFTLIVLSKYYLKLRFHFNIQLWKDMLTYGFPVMIAGLAFVVNETFDKVFLKELLPEETAVFDVARYGACYKLGVFMVLFRMAYTLGIEPFFFSYAKNDDAPTKYATITKYFVLCGSLMMLVIIVFADFIKQFYITNENFWSAMEIVPYIILANLMLGIYTNLSVWYKLQDKTKIGAYISVAGAVVTVLFNFILIPYLGILGSAITTLIAYAFMMTVSYILGQKSYPIPYDKKAIGLYLGSSVLFSYIYFYNFRENYIVGITFLLLFIALIAYKEQKLIQRILK</sequence>
<feature type="transmembrane region" description="Helical" evidence="6">
    <location>
        <begin position="191"/>
        <end position="210"/>
    </location>
</feature>
<comment type="subcellular location">
    <subcellularLocation>
        <location evidence="1">Cell membrane</location>
        <topology evidence="1">Multi-pass membrane protein</topology>
    </subcellularLocation>
</comment>
<evidence type="ECO:0000256" key="2">
    <source>
        <dbReference type="ARBA" id="ARBA00022475"/>
    </source>
</evidence>
<dbReference type="Pfam" id="PF01943">
    <property type="entry name" value="Polysacc_synt"/>
    <property type="match status" value="1"/>
</dbReference>
<evidence type="ECO:0000313" key="7">
    <source>
        <dbReference type="EMBL" id="MDN3708797.1"/>
    </source>
</evidence>
<evidence type="ECO:0000313" key="8">
    <source>
        <dbReference type="Proteomes" id="UP001242368"/>
    </source>
</evidence>
<dbReference type="PANTHER" id="PTHR30250:SF11">
    <property type="entry name" value="O-ANTIGEN TRANSPORTER-RELATED"/>
    <property type="match status" value="1"/>
</dbReference>
<keyword evidence="4 6" id="KW-1133">Transmembrane helix</keyword>
<feature type="transmembrane region" description="Helical" evidence="6">
    <location>
        <begin position="346"/>
        <end position="363"/>
    </location>
</feature>
<evidence type="ECO:0000256" key="3">
    <source>
        <dbReference type="ARBA" id="ARBA00022692"/>
    </source>
</evidence>
<feature type="transmembrane region" description="Helical" evidence="6">
    <location>
        <begin position="308"/>
        <end position="326"/>
    </location>
</feature>
<feature type="transmembrane region" description="Helical" evidence="6">
    <location>
        <begin position="83"/>
        <end position="101"/>
    </location>
</feature>
<feature type="transmembrane region" description="Helical" evidence="6">
    <location>
        <begin position="273"/>
        <end position="296"/>
    </location>
</feature>
<keyword evidence="2" id="KW-1003">Cell membrane</keyword>
<dbReference type="InterPro" id="IPR002797">
    <property type="entry name" value="Polysacc_synth"/>
</dbReference>
<feature type="transmembrane region" description="Helical" evidence="6">
    <location>
        <begin position="148"/>
        <end position="171"/>
    </location>
</feature>